<evidence type="ECO:0000256" key="3">
    <source>
        <dbReference type="SAM" id="SignalP"/>
    </source>
</evidence>
<keyword evidence="1 3" id="KW-0732">Signal</keyword>
<feature type="region of interest" description="Disordered" evidence="2">
    <location>
        <begin position="612"/>
        <end position="642"/>
    </location>
</feature>
<dbReference type="InterPro" id="IPR032812">
    <property type="entry name" value="SbsA_Ig"/>
</dbReference>
<sequence>MQKRLTPSPLIALLCILILAACASIGSPDGGPRDFTPPKVVKCQPANMSVNNRDKKLTLTFDEFIVLENASEKVVVSPPQKEMPEIRTSGKRIHITLNDSLKKNTTYTVDFSDAIVDNNEGNPMGNFTYAFSTGAEIDTMEVSGTLLEAENLEPIKGMLVGLYADLSDSAFTTQSFTRVSRTNSRGQFTIKGVAPGKYRIYGLQDMDGDFRFSQKAEKIAFDSVIIEPTCAPDTRQDTVWIDSTHIDTIKTIPYTHFYPDNVILRGFTEDYQDLHLLKTERPIPDMFTIYFTGPSDTLPTLKGLNFEDTEDMILERSSNNDTLTYWITDTLVSNKDTLTFSLTYLDTDTLGQLTYRTDTLDLIPKVTRTQQVKERQKKIEEWEDQQKKAKRRQKEKYVAKPNPFLREDLTYKMQPTGGIAPTQNIKFIFAEPIAGIDTTALRFYKQKDSLWLEEPYLFLPVEGDMRSYMLYAEWHPGDKYKFEADSNAVTSVLGKVSTAIKKEIPVTPEEEFSSLFIRLILPDTAAIVQLMDNSDKVVRSAKAVNNRADFFYLKPSEYYLRLFIDRNNDGKWTTGDYTANRQPEEVFYFPKPLTLRARWEVEQDWDVRGIPLNKQKPEAITKQKPDADKKIKQRNAERERNR</sequence>
<feature type="signal peptide" evidence="3">
    <location>
        <begin position="1"/>
        <end position="23"/>
    </location>
</feature>
<evidence type="ECO:0000256" key="1">
    <source>
        <dbReference type="ARBA" id="ARBA00022729"/>
    </source>
</evidence>
<evidence type="ECO:0000313" key="5">
    <source>
        <dbReference type="EMBL" id="VYU41512.1"/>
    </source>
</evidence>
<dbReference type="Pfam" id="PF13205">
    <property type="entry name" value="Big_5"/>
    <property type="match status" value="1"/>
</dbReference>
<organism evidence="5">
    <name type="scientific">Paraprevotella clara</name>
    <dbReference type="NCBI Taxonomy" id="454154"/>
    <lineage>
        <taxon>Bacteria</taxon>
        <taxon>Pseudomonadati</taxon>
        <taxon>Bacteroidota</taxon>
        <taxon>Bacteroidia</taxon>
        <taxon>Bacteroidales</taxon>
        <taxon>Prevotellaceae</taxon>
        <taxon>Paraprevotella</taxon>
    </lineage>
</organism>
<gene>
    <name evidence="5" type="ORF">PCLFYP37_02811</name>
</gene>
<dbReference type="EMBL" id="CACRUT010000016">
    <property type="protein sequence ID" value="VYU41512.1"/>
    <property type="molecule type" value="Genomic_DNA"/>
</dbReference>
<accession>A0A6N3EKU7</accession>
<feature type="chain" id="PRO_5026746205" description="SbsA Ig-like domain-containing protein" evidence="3">
    <location>
        <begin position="24"/>
        <end position="642"/>
    </location>
</feature>
<dbReference type="AlphaFoldDB" id="A0A6N3EKU7"/>
<name>A0A6N3EKU7_9BACT</name>
<feature type="compositionally biased region" description="Basic and acidic residues" evidence="2">
    <location>
        <begin position="615"/>
        <end position="642"/>
    </location>
</feature>
<evidence type="ECO:0000259" key="4">
    <source>
        <dbReference type="Pfam" id="PF13205"/>
    </source>
</evidence>
<feature type="domain" description="SbsA Ig-like" evidence="4">
    <location>
        <begin position="35"/>
        <end position="133"/>
    </location>
</feature>
<proteinExistence type="predicted"/>
<reference evidence="5" key="1">
    <citation type="submission" date="2019-11" db="EMBL/GenBank/DDBJ databases">
        <authorList>
            <person name="Feng L."/>
        </authorList>
    </citation>
    <scope>NUCLEOTIDE SEQUENCE</scope>
    <source>
        <strain evidence="5">PclaraLFYP37</strain>
    </source>
</reference>
<protein>
    <recommendedName>
        <fullName evidence="4">SbsA Ig-like domain-containing protein</fullName>
    </recommendedName>
</protein>
<dbReference type="PROSITE" id="PS51257">
    <property type="entry name" value="PROKAR_LIPOPROTEIN"/>
    <property type="match status" value="1"/>
</dbReference>
<dbReference type="RefSeq" id="WP_412442969.1">
    <property type="nucleotide sequence ID" value="NZ_CACRUT010000016.1"/>
</dbReference>
<evidence type="ECO:0000256" key="2">
    <source>
        <dbReference type="SAM" id="MobiDB-lite"/>
    </source>
</evidence>